<comment type="caution">
    <text evidence="3">The sequence shown here is derived from an EMBL/GenBank/DDBJ whole genome shotgun (WGS) entry which is preliminary data.</text>
</comment>
<evidence type="ECO:0000256" key="1">
    <source>
        <dbReference type="ARBA" id="ARBA00007768"/>
    </source>
</evidence>
<dbReference type="AlphaFoldDB" id="A0A9P7JBV1"/>
<reference evidence="3" key="1">
    <citation type="journal article" date="2020" name="New Phytol.">
        <title>Comparative genomics reveals dynamic genome evolution in host specialist ectomycorrhizal fungi.</title>
        <authorList>
            <person name="Lofgren L.A."/>
            <person name="Nguyen N.H."/>
            <person name="Vilgalys R."/>
            <person name="Ruytinx J."/>
            <person name="Liao H.L."/>
            <person name="Branco S."/>
            <person name="Kuo A."/>
            <person name="LaButti K."/>
            <person name="Lipzen A."/>
            <person name="Andreopoulos W."/>
            <person name="Pangilinan J."/>
            <person name="Riley R."/>
            <person name="Hundley H."/>
            <person name="Na H."/>
            <person name="Barry K."/>
            <person name="Grigoriev I.V."/>
            <person name="Stajich J.E."/>
            <person name="Kennedy P.G."/>
        </authorList>
    </citation>
    <scope>NUCLEOTIDE SEQUENCE</scope>
    <source>
        <strain evidence="3">MN1</strain>
    </source>
</reference>
<dbReference type="HAMAP" id="MF_00795">
    <property type="entry name" value="CutC"/>
    <property type="match status" value="1"/>
</dbReference>
<evidence type="ECO:0000256" key="2">
    <source>
        <dbReference type="ARBA" id="ARBA00019014"/>
    </source>
</evidence>
<dbReference type="EMBL" id="JABBWG010000024">
    <property type="protein sequence ID" value="KAG1813341.1"/>
    <property type="molecule type" value="Genomic_DNA"/>
</dbReference>
<gene>
    <name evidence="3" type="ORF">BJ212DRAFT_1275605</name>
</gene>
<dbReference type="SUPFAM" id="SSF110395">
    <property type="entry name" value="CutC-like"/>
    <property type="match status" value="1"/>
</dbReference>
<dbReference type="Proteomes" id="UP000807769">
    <property type="component" value="Unassembled WGS sequence"/>
</dbReference>
<dbReference type="OrthoDB" id="7392499at2759"/>
<organism evidence="3 4">
    <name type="scientific">Suillus subaureus</name>
    <dbReference type="NCBI Taxonomy" id="48587"/>
    <lineage>
        <taxon>Eukaryota</taxon>
        <taxon>Fungi</taxon>
        <taxon>Dikarya</taxon>
        <taxon>Basidiomycota</taxon>
        <taxon>Agaricomycotina</taxon>
        <taxon>Agaricomycetes</taxon>
        <taxon>Agaricomycetidae</taxon>
        <taxon>Boletales</taxon>
        <taxon>Suillineae</taxon>
        <taxon>Suillaceae</taxon>
        <taxon>Suillus</taxon>
    </lineage>
</organism>
<accession>A0A9P7JBV1</accession>
<dbReference type="RefSeq" id="XP_041191215.1">
    <property type="nucleotide sequence ID" value="XM_041331232.1"/>
</dbReference>
<protein>
    <recommendedName>
        <fullName evidence="2">Copper homeostasis protein cutC homolog</fullName>
    </recommendedName>
</protein>
<sequence>MPLILEVCVDSIESALAWLLLVSFRAVEAGVDRLELCSNLGLGGGTTPSLGLLKAIRKVAPTIPIMVMIRPRTGDFVYTEAEFDVIVEDIRCFRENGVQGVVFGVLNPEGDVDVARTQRLVLEALPLQVCFHRAFDMTPWHQLSKIDGLTRILTSGQGTAATSPSSLDVLKDLLDLAKYRDPRIEILPGSGINSYTVGALCQALLSHGLREVHMSGGCWIDGASIWRRDGMGMGIGGANEWGIWRTSASAIRAVKDVIDSFKEA</sequence>
<dbReference type="GeneID" id="64625249"/>
<dbReference type="InterPro" id="IPR036822">
    <property type="entry name" value="CutC-like_dom_sf"/>
</dbReference>
<name>A0A9P7JBV1_9AGAM</name>
<dbReference type="Gene3D" id="3.20.20.380">
    <property type="entry name" value="Copper homeostasis (CutC) domain"/>
    <property type="match status" value="1"/>
</dbReference>
<keyword evidence="4" id="KW-1185">Reference proteome</keyword>
<dbReference type="GO" id="GO:0005507">
    <property type="term" value="F:copper ion binding"/>
    <property type="evidence" value="ECO:0007669"/>
    <property type="project" value="TreeGrafter"/>
</dbReference>
<comment type="similarity">
    <text evidence="1">Belongs to the CutC family.</text>
</comment>
<proteinExistence type="inferred from homology"/>
<dbReference type="PANTHER" id="PTHR12598">
    <property type="entry name" value="COPPER HOMEOSTASIS PROTEIN CUTC"/>
    <property type="match status" value="1"/>
</dbReference>
<dbReference type="PANTHER" id="PTHR12598:SF0">
    <property type="entry name" value="COPPER HOMEOSTASIS PROTEIN CUTC HOMOLOG"/>
    <property type="match status" value="1"/>
</dbReference>
<evidence type="ECO:0000313" key="4">
    <source>
        <dbReference type="Proteomes" id="UP000807769"/>
    </source>
</evidence>
<dbReference type="InterPro" id="IPR005627">
    <property type="entry name" value="CutC-like"/>
</dbReference>
<evidence type="ECO:0000313" key="3">
    <source>
        <dbReference type="EMBL" id="KAG1813341.1"/>
    </source>
</evidence>
<dbReference type="Pfam" id="PF03932">
    <property type="entry name" value="CutC"/>
    <property type="match status" value="1"/>
</dbReference>